<protein>
    <submittedName>
        <fullName evidence="1">Uncharacterized protein</fullName>
    </submittedName>
</protein>
<evidence type="ECO:0000313" key="2">
    <source>
        <dbReference type="Proteomes" id="UP001166286"/>
    </source>
</evidence>
<sequence length="258" mass="29217">MEPYAPAAPCAVVTSENITVPDSAAAKHTLLTLPSEIRNNIWGFCTALRPNQEPVVVGHRLLLYTTNEQGEWDYPPERFDPLIPMANKQMYGEVYNLFCWTNRFNIVLNEGSCMGPVTVWPKSGLKNAPSMAAMPSLWSSSFRHSIRQVQVFRIFVVLISEHEDGQQLSTVGAWMRKNQCCLIVRDAAESICEILTFSENLTSVEIVNMDLERPELTTGHESAILTPFIHLRRIRHVKIDGVSKLWTQDLKTTMELDK</sequence>
<dbReference type="AlphaFoldDB" id="A0AA39QVD5"/>
<keyword evidence="2" id="KW-1185">Reference proteome</keyword>
<reference evidence="1" key="1">
    <citation type="submission" date="2023-03" db="EMBL/GenBank/DDBJ databases">
        <title>Complete genome of Cladonia borealis.</title>
        <authorList>
            <person name="Park H."/>
        </authorList>
    </citation>
    <scope>NUCLEOTIDE SEQUENCE</scope>
    <source>
        <strain evidence="1">ANT050790</strain>
    </source>
</reference>
<comment type="caution">
    <text evidence="1">The sequence shown here is derived from an EMBL/GenBank/DDBJ whole genome shotgun (WGS) entry which is preliminary data.</text>
</comment>
<organism evidence="1 2">
    <name type="scientific">Cladonia borealis</name>
    <dbReference type="NCBI Taxonomy" id="184061"/>
    <lineage>
        <taxon>Eukaryota</taxon>
        <taxon>Fungi</taxon>
        <taxon>Dikarya</taxon>
        <taxon>Ascomycota</taxon>
        <taxon>Pezizomycotina</taxon>
        <taxon>Lecanoromycetes</taxon>
        <taxon>OSLEUM clade</taxon>
        <taxon>Lecanoromycetidae</taxon>
        <taxon>Lecanorales</taxon>
        <taxon>Lecanorineae</taxon>
        <taxon>Cladoniaceae</taxon>
        <taxon>Cladonia</taxon>
    </lineage>
</organism>
<dbReference type="Proteomes" id="UP001166286">
    <property type="component" value="Unassembled WGS sequence"/>
</dbReference>
<proteinExistence type="predicted"/>
<evidence type="ECO:0000313" key="1">
    <source>
        <dbReference type="EMBL" id="KAK0509875.1"/>
    </source>
</evidence>
<gene>
    <name evidence="1" type="ORF">JMJ35_007269</name>
</gene>
<dbReference type="EMBL" id="JAFEKC020000017">
    <property type="protein sequence ID" value="KAK0509875.1"/>
    <property type="molecule type" value="Genomic_DNA"/>
</dbReference>
<name>A0AA39QVD5_9LECA</name>
<accession>A0AA39QVD5</accession>